<evidence type="ECO:0000313" key="1">
    <source>
        <dbReference type="EMBL" id="AQS83867.1"/>
    </source>
</evidence>
<evidence type="ECO:0000313" key="2">
    <source>
        <dbReference type="Proteomes" id="UP000188937"/>
    </source>
</evidence>
<dbReference type="STRING" id="435.A0U92_02730"/>
<organism evidence="1 2">
    <name type="scientific">Acetobacter aceti</name>
    <dbReference type="NCBI Taxonomy" id="435"/>
    <lineage>
        <taxon>Bacteria</taxon>
        <taxon>Pseudomonadati</taxon>
        <taxon>Pseudomonadota</taxon>
        <taxon>Alphaproteobacteria</taxon>
        <taxon>Acetobacterales</taxon>
        <taxon>Acetobacteraceae</taxon>
        <taxon>Acetobacter</taxon>
        <taxon>Acetobacter subgen. Acetobacter</taxon>
    </lineage>
</organism>
<proteinExistence type="predicted"/>
<keyword evidence="2" id="KW-1185">Reference proteome</keyword>
<gene>
    <name evidence="1" type="ORF">A0U92_02730</name>
</gene>
<protein>
    <submittedName>
        <fullName evidence="1">Uncharacterized protein</fullName>
    </submittedName>
</protein>
<dbReference type="EMBL" id="CP014692">
    <property type="protein sequence ID" value="AQS83867.1"/>
    <property type="molecule type" value="Genomic_DNA"/>
</dbReference>
<dbReference type="AlphaFoldDB" id="A0A1U9KDQ6"/>
<name>A0A1U9KDQ6_ACEAC</name>
<dbReference type="Proteomes" id="UP000188937">
    <property type="component" value="Chromosome"/>
</dbReference>
<reference evidence="1 2" key="1">
    <citation type="submission" date="2016-03" db="EMBL/GenBank/DDBJ databases">
        <title>Acetic acid bacteria sequencing.</title>
        <authorList>
            <person name="Brandt J."/>
            <person name="Jakob F."/>
            <person name="Vogel R.F."/>
        </authorList>
    </citation>
    <scope>NUCLEOTIDE SEQUENCE [LARGE SCALE GENOMIC DNA]</scope>
    <source>
        <strain evidence="1 2">TMW2.1153</strain>
    </source>
</reference>
<accession>A0A1U9KDQ6</accession>
<sequence>MVFPVWLQSGSNTASQMFLLGNGPAYMPANRHFRTKPRSLSHCEVTLHEKSLAFSTGRTT</sequence>
<dbReference type="KEGG" id="aace:A0U92_02730"/>